<feature type="transmembrane region" description="Helical" evidence="7">
    <location>
        <begin position="303"/>
        <end position="325"/>
    </location>
</feature>
<evidence type="ECO:0000256" key="6">
    <source>
        <dbReference type="SAM" id="Coils"/>
    </source>
</evidence>
<keyword evidence="10" id="KW-1185">Reference proteome</keyword>
<dbReference type="Pfam" id="PF02690">
    <property type="entry name" value="Na_Pi_cotrans"/>
    <property type="match status" value="2"/>
</dbReference>
<evidence type="ECO:0000313" key="10">
    <source>
        <dbReference type="Proteomes" id="UP000290657"/>
    </source>
</evidence>
<feature type="chain" id="PRO_5020370501" evidence="8">
    <location>
        <begin position="21"/>
        <end position="587"/>
    </location>
</feature>
<accession>A0A4Q0XRN0</accession>
<evidence type="ECO:0000256" key="8">
    <source>
        <dbReference type="SAM" id="SignalP"/>
    </source>
</evidence>
<keyword evidence="4 7" id="KW-1133">Transmembrane helix</keyword>
<dbReference type="GO" id="GO:0044341">
    <property type="term" value="P:sodium-dependent phosphate transport"/>
    <property type="evidence" value="ECO:0007669"/>
    <property type="project" value="InterPro"/>
</dbReference>
<dbReference type="OrthoDB" id="9763003at2"/>
<organism evidence="9 10">
    <name type="scientific">Candidatus Marinarcus aquaticus</name>
    <dbReference type="NCBI Taxonomy" id="2044504"/>
    <lineage>
        <taxon>Bacteria</taxon>
        <taxon>Pseudomonadati</taxon>
        <taxon>Campylobacterota</taxon>
        <taxon>Epsilonproteobacteria</taxon>
        <taxon>Campylobacterales</taxon>
        <taxon>Arcobacteraceae</taxon>
        <taxon>Candidatus Marinarcus</taxon>
    </lineage>
</organism>
<dbReference type="GO" id="GO:0005886">
    <property type="term" value="C:plasma membrane"/>
    <property type="evidence" value="ECO:0007669"/>
    <property type="project" value="UniProtKB-SubCell"/>
</dbReference>
<evidence type="ECO:0000313" key="9">
    <source>
        <dbReference type="EMBL" id="RXJ60157.1"/>
    </source>
</evidence>
<keyword evidence="5 7" id="KW-0472">Membrane</keyword>
<dbReference type="PANTHER" id="PTHR10010">
    <property type="entry name" value="SOLUTE CARRIER FAMILY 34 SODIUM PHOSPHATE , MEMBER 2-RELATED"/>
    <property type="match status" value="1"/>
</dbReference>
<keyword evidence="2" id="KW-1003">Cell membrane</keyword>
<evidence type="ECO:0000256" key="7">
    <source>
        <dbReference type="SAM" id="Phobius"/>
    </source>
</evidence>
<dbReference type="Proteomes" id="UP000290657">
    <property type="component" value="Unassembled WGS sequence"/>
</dbReference>
<dbReference type="RefSeq" id="WP_128995505.1">
    <property type="nucleotide sequence ID" value="NZ_PDKN01000002.1"/>
</dbReference>
<keyword evidence="6" id="KW-0175">Coiled coil</keyword>
<evidence type="ECO:0000256" key="2">
    <source>
        <dbReference type="ARBA" id="ARBA00022475"/>
    </source>
</evidence>
<comment type="caution">
    <text evidence="9">The sequence shown here is derived from an EMBL/GenBank/DDBJ whole genome shotgun (WGS) entry which is preliminary data.</text>
</comment>
<gene>
    <name evidence="9" type="ORF">CRV04_03910</name>
</gene>
<feature type="transmembrane region" description="Helical" evidence="7">
    <location>
        <begin position="155"/>
        <end position="172"/>
    </location>
</feature>
<keyword evidence="3 7" id="KW-0812">Transmembrane</keyword>
<feature type="coiled-coil region" evidence="6">
    <location>
        <begin position="448"/>
        <end position="482"/>
    </location>
</feature>
<evidence type="ECO:0000256" key="1">
    <source>
        <dbReference type="ARBA" id="ARBA00004651"/>
    </source>
</evidence>
<dbReference type="EMBL" id="PDKN01000002">
    <property type="protein sequence ID" value="RXJ60157.1"/>
    <property type="molecule type" value="Genomic_DNA"/>
</dbReference>
<reference evidence="9 10" key="1">
    <citation type="submission" date="2017-10" db="EMBL/GenBank/DDBJ databases">
        <title>Genomics of the genus Arcobacter.</title>
        <authorList>
            <person name="Perez-Cataluna A."/>
            <person name="Figueras M.J."/>
        </authorList>
    </citation>
    <scope>NUCLEOTIDE SEQUENCE [LARGE SCALE GENOMIC DNA]</scope>
    <source>
        <strain evidence="9 10">CECT 8987</strain>
    </source>
</reference>
<dbReference type="NCBIfam" id="NF037997">
    <property type="entry name" value="Na_Pi_symport"/>
    <property type="match status" value="1"/>
</dbReference>
<feature type="transmembrane region" description="Helical" evidence="7">
    <location>
        <begin position="192"/>
        <end position="224"/>
    </location>
</feature>
<dbReference type="InterPro" id="IPR003841">
    <property type="entry name" value="Na/Pi_transpt"/>
</dbReference>
<name>A0A4Q0XRN0_9BACT</name>
<dbReference type="GO" id="GO:0005436">
    <property type="term" value="F:sodium:phosphate symporter activity"/>
    <property type="evidence" value="ECO:0007669"/>
    <property type="project" value="InterPro"/>
</dbReference>
<evidence type="ECO:0000256" key="4">
    <source>
        <dbReference type="ARBA" id="ARBA00022989"/>
    </source>
</evidence>
<evidence type="ECO:0000256" key="3">
    <source>
        <dbReference type="ARBA" id="ARBA00022692"/>
    </source>
</evidence>
<proteinExistence type="predicted"/>
<feature type="transmembrane region" description="Helical" evidence="7">
    <location>
        <begin position="231"/>
        <end position="255"/>
    </location>
</feature>
<keyword evidence="8" id="KW-0732">Signal</keyword>
<sequence>MFKKVLFPTLFLLLAYFIFANDNAKTIVAGIAIFLVGMYFMEEGFKLFSGGALEKVLERFTCTLPKAIATGTVSTTLVQSSSLTSVIMISFLSAGLIGLNEAIGVIFGSNLGSTTTTWIVSYFGVKISIAHYAMPMLILGVALRFSTNRHYQGSGNILLGLGFIFLGISYMMDGFESLKSTINLSQYAIEGYLGVLVFIIVGMIATVIIQSSAATMAIVIAALVSGQIIYANALAIAIGANIGTTITAIVGSIASNENGKRLAVAHFIFNFVTAAFAFIFIFQFVQVVNWIGDAFGVDKENYVIKLAIFHTLFNVIGIALVSPFIGKMVQFLNTLFIPKIKSKAKPQYLNDEVIEIPKTAIVSLRKEVINLYFQSLKTITHAMNLHREDVFSQNPLQEVVKKSKSKIETNIDEIYNNNLKLLYGEIIRYALLSQQNMNETENIIVGKLKTASRKIIKSVKDIKELQRNINIYSKSKNEYIKDEYDAIREVIANTLREIEYIQQHHVDDIDRISRVETLKQRLDTLDFISNGKIDELIRNNKIDTKMATSLINDSSFGIHICKRLIDITMILWVEDDLLVEIGEDNGN</sequence>
<dbReference type="AlphaFoldDB" id="A0A4Q0XRN0"/>
<feature type="signal peptide" evidence="8">
    <location>
        <begin position="1"/>
        <end position="20"/>
    </location>
</feature>
<protein>
    <submittedName>
        <fullName evidence="9">Sodium:pantothenate symporter</fullName>
    </submittedName>
</protein>
<feature type="transmembrane region" description="Helical" evidence="7">
    <location>
        <begin position="267"/>
        <end position="291"/>
    </location>
</feature>
<feature type="transmembrane region" description="Helical" evidence="7">
    <location>
        <begin position="86"/>
        <end position="107"/>
    </location>
</feature>
<comment type="subcellular location">
    <subcellularLocation>
        <location evidence="1">Cell membrane</location>
        <topology evidence="1">Multi-pass membrane protein</topology>
    </subcellularLocation>
</comment>
<dbReference type="PANTHER" id="PTHR10010:SF46">
    <property type="entry name" value="SODIUM-DEPENDENT PHOSPHATE TRANSPORT PROTEIN 2B"/>
    <property type="match status" value="1"/>
</dbReference>
<evidence type="ECO:0000256" key="5">
    <source>
        <dbReference type="ARBA" id="ARBA00023136"/>
    </source>
</evidence>
<feature type="transmembrane region" description="Helical" evidence="7">
    <location>
        <begin position="119"/>
        <end position="143"/>
    </location>
</feature>